<evidence type="ECO:0000313" key="1">
    <source>
        <dbReference type="EMBL" id="CDW29936.1"/>
    </source>
</evidence>
<dbReference type="AlphaFoldDB" id="A0A0K2TX29"/>
<organism evidence="1">
    <name type="scientific">Lepeophtheirus salmonis</name>
    <name type="common">Salmon louse</name>
    <name type="synonym">Caligus salmonis</name>
    <dbReference type="NCBI Taxonomy" id="72036"/>
    <lineage>
        <taxon>Eukaryota</taxon>
        <taxon>Metazoa</taxon>
        <taxon>Ecdysozoa</taxon>
        <taxon>Arthropoda</taxon>
        <taxon>Crustacea</taxon>
        <taxon>Multicrustacea</taxon>
        <taxon>Hexanauplia</taxon>
        <taxon>Copepoda</taxon>
        <taxon>Siphonostomatoida</taxon>
        <taxon>Caligidae</taxon>
        <taxon>Lepeophtheirus</taxon>
    </lineage>
</organism>
<proteinExistence type="predicted"/>
<name>A0A0K2TX29_LEPSM</name>
<accession>A0A0K2TX29</accession>
<protein>
    <submittedName>
        <fullName evidence="1">Uncharacterized protein</fullName>
    </submittedName>
</protein>
<reference evidence="1" key="1">
    <citation type="submission" date="2014-05" db="EMBL/GenBank/DDBJ databases">
        <authorList>
            <person name="Chronopoulou M."/>
        </authorList>
    </citation>
    <scope>NUCLEOTIDE SEQUENCE</scope>
    <source>
        <tissue evidence="1">Whole organism</tissue>
    </source>
</reference>
<feature type="non-terminal residue" evidence="1">
    <location>
        <position position="48"/>
    </location>
</feature>
<sequence>MLLKKIGTFLPAEKDKHFPRIPFDWSIDHLRNIYRKLLSSRHKKVNLD</sequence>
<dbReference type="EMBL" id="HACA01012575">
    <property type="protein sequence ID" value="CDW29936.1"/>
    <property type="molecule type" value="Transcribed_RNA"/>
</dbReference>